<keyword evidence="2" id="KW-1185">Reference proteome</keyword>
<proteinExistence type="predicted"/>
<protein>
    <submittedName>
        <fullName evidence="3">Uncharacterized protein</fullName>
    </submittedName>
</protein>
<feature type="compositionally biased region" description="Low complexity" evidence="1">
    <location>
        <begin position="43"/>
        <end position="54"/>
    </location>
</feature>
<accession>A0A1I7XK34</accession>
<feature type="region of interest" description="Disordered" evidence="1">
    <location>
        <begin position="36"/>
        <end position="83"/>
    </location>
</feature>
<evidence type="ECO:0000313" key="3">
    <source>
        <dbReference type="WBParaSite" id="Hba_18075"/>
    </source>
</evidence>
<evidence type="ECO:0000313" key="2">
    <source>
        <dbReference type="Proteomes" id="UP000095283"/>
    </source>
</evidence>
<dbReference type="AlphaFoldDB" id="A0A1I7XK34"/>
<reference evidence="3" key="1">
    <citation type="submission" date="2016-11" db="UniProtKB">
        <authorList>
            <consortium name="WormBaseParasite"/>
        </authorList>
    </citation>
    <scope>IDENTIFICATION</scope>
</reference>
<dbReference type="Proteomes" id="UP000095283">
    <property type="component" value="Unplaced"/>
</dbReference>
<evidence type="ECO:0000256" key="1">
    <source>
        <dbReference type="SAM" id="MobiDB-lite"/>
    </source>
</evidence>
<name>A0A1I7XK34_HETBA</name>
<dbReference type="WBParaSite" id="Hba_18075">
    <property type="protein sequence ID" value="Hba_18075"/>
    <property type="gene ID" value="Hba_18075"/>
</dbReference>
<feature type="compositionally biased region" description="Basic and acidic residues" evidence="1">
    <location>
        <begin position="55"/>
        <end position="75"/>
    </location>
</feature>
<sequence>MSINSFITNSENLDEKLSVVEFIKTLKKIDSVEAVNGNNERTSGSSSSIGSMEKMSGKSSEDATAKQKKPMEKNHLKGNNQYQ</sequence>
<organism evidence="2 3">
    <name type="scientific">Heterorhabditis bacteriophora</name>
    <name type="common">Entomopathogenic nematode worm</name>
    <dbReference type="NCBI Taxonomy" id="37862"/>
    <lineage>
        <taxon>Eukaryota</taxon>
        <taxon>Metazoa</taxon>
        <taxon>Ecdysozoa</taxon>
        <taxon>Nematoda</taxon>
        <taxon>Chromadorea</taxon>
        <taxon>Rhabditida</taxon>
        <taxon>Rhabditina</taxon>
        <taxon>Rhabditomorpha</taxon>
        <taxon>Strongyloidea</taxon>
        <taxon>Heterorhabditidae</taxon>
        <taxon>Heterorhabditis</taxon>
    </lineage>
</organism>